<organism evidence="3 4">
    <name type="scientific">Methylomarinum roseum</name>
    <dbReference type="NCBI Taxonomy" id="3067653"/>
    <lineage>
        <taxon>Bacteria</taxon>
        <taxon>Pseudomonadati</taxon>
        <taxon>Pseudomonadota</taxon>
        <taxon>Gammaproteobacteria</taxon>
        <taxon>Methylococcales</taxon>
        <taxon>Methylococcaceae</taxon>
        <taxon>Methylomarinum</taxon>
    </lineage>
</organism>
<protein>
    <submittedName>
        <fullName evidence="3">Prepilin-type N-terminal cleavage/methylation domain-containing protein</fullName>
    </submittedName>
</protein>
<dbReference type="InterPro" id="IPR000983">
    <property type="entry name" value="Bac_GSPG_pilin"/>
</dbReference>
<dbReference type="GO" id="GO:0015628">
    <property type="term" value="P:protein secretion by the type II secretion system"/>
    <property type="evidence" value="ECO:0007669"/>
    <property type="project" value="InterPro"/>
</dbReference>
<evidence type="ECO:0000256" key="1">
    <source>
        <dbReference type="ARBA" id="ARBA00022481"/>
    </source>
</evidence>
<dbReference type="InterPro" id="IPR045584">
    <property type="entry name" value="Pilin-like"/>
</dbReference>
<keyword evidence="2" id="KW-1133">Transmembrane helix</keyword>
<evidence type="ECO:0000313" key="3">
    <source>
        <dbReference type="EMBL" id="XBS22141.1"/>
    </source>
</evidence>
<dbReference type="Gene3D" id="3.30.700.10">
    <property type="entry name" value="Glycoprotein, Type 4 Pilin"/>
    <property type="match status" value="1"/>
</dbReference>
<dbReference type="GO" id="GO:0015627">
    <property type="term" value="C:type II protein secretion system complex"/>
    <property type="evidence" value="ECO:0007669"/>
    <property type="project" value="InterPro"/>
</dbReference>
<keyword evidence="2" id="KW-0812">Transmembrane</keyword>
<dbReference type="PRINTS" id="PR00813">
    <property type="entry name" value="BCTERIALGSPG"/>
</dbReference>
<reference evidence="3 4" key="1">
    <citation type="journal article" date="2024" name="Microbiology">
        <title>Methylomarinum rosea sp. nov., a novel halophilic methanotrophic bacterium from the hypersaline Lake Elton.</title>
        <authorList>
            <person name="Suleimanov R.Z."/>
            <person name="Oshkin I.Y."/>
            <person name="Danilova O.V."/>
            <person name="Suzina N.E."/>
            <person name="Dedysh S.N."/>
        </authorList>
    </citation>
    <scope>NUCLEOTIDE SEQUENCE [LARGE SCALE GENOMIC DNA]</scope>
    <source>
        <strain evidence="3 4">Ch1-1</strain>
    </source>
</reference>
<proteinExistence type="predicted"/>
<keyword evidence="2" id="KW-0472">Membrane</keyword>
<dbReference type="Pfam" id="PF07963">
    <property type="entry name" value="N_methyl"/>
    <property type="match status" value="1"/>
</dbReference>
<dbReference type="NCBIfam" id="TIGR02532">
    <property type="entry name" value="IV_pilin_GFxxxE"/>
    <property type="match status" value="1"/>
</dbReference>
<evidence type="ECO:0000313" key="4">
    <source>
        <dbReference type="Proteomes" id="UP001225378"/>
    </source>
</evidence>
<keyword evidence="1" id="KW-0488">Methylation</keyword>
<dbReference type="EMBL" id="CP157743">
    <property type="protein sequence ID" value="XBS22141.1"/>
    <property type="molecule type" value="Genomic_DNA"/>
</dbReference>
<feature type="transmembrane region" description="Helical" evidence="2">
    <location>
        <begin position="42"/>
        <end position="65"/>
    </location>
</feature>
<accession>A0AAU7NYN5</accession>
<dbReference type="Proteomes" id="UP001225378">
    <property type="component" value="Chromosome"/>
</dbReference>
<keyword evidence="4" id="KW-1185">Reference proteome</keyword>
<dbReference type="PROSITE" id="PS00409">
    <property type="entry name" value="PROKAR_NTER_METHYL"/>
    <property type="match status" value="1"/>
</dbReference>
<dbReference type="KEGG" id="mech:Q9L42_008460"/>
<dbReference type="SUPFAM" id="SSF54523">
    <property type="entry name" value="Pili subunits"/>
    <property type="match status" value="1"/>
</dbReference>
<sequence>MRGLLFVHFPFFTVGALTELRLKRQTEHFSHHPSVACKQSGFTLLELLVVITLLGLVAGAVVLGYEGVQDQGREDVTRFEMAEIRKALLQFRRDSGSNDFPGQGIYDCSDSVNGGSDTDANTAMTFPAEAGSTDAEKIAWCESPTNFWMLFTDPIGDGWDKDRKRGWNGPYIQRKNSLLANGAWGILDPYQEPYEIQGLDDDETARLVSRGAGSGDKTLFLLR</sequence>
<evidence type="ECO:0000256" key="2">
    <source>
        <dbReference type="SAM" id="Phobius"/>
    </source>
</evidence>
<dbReference type="AlphaFoldDB" id="A0AAU7NYN5"/>
<gene>
    <name evidence="3" type="ORF">Q9L42_008460</name>
</gene>
<dbReference type="RefSeq" id="WP_349432620.1">
    <property type="nucleotide sequence ID" value="NZ_CP157743.1"/>
</dbReference>
<name>A0AAU7NYN5_9GAMM</name>
<dbReference type="InterPro" id="IPR012902">
    <property type="entry name" value="N_methyl_site"/>
</dbReference>